<accession>A0ABD2XZN2</accession>
<name>A0ABD2XZN2_9GENT</name>
<organism evidence="1 2">
    <name type="scientific">Cinchona calisaya</name>
    <dbReference type="NCBI Taxonomy" id="153742"/>
    <lineage>
        <taxon>Eukaryota</taxon>
        <taxon>Viridiplantae</taxon>
        <taxon>Streptophyta</taxon>
        <taxon>Embryophyta</taxon>
        <taxon>Tracheophyta</taxon>
        <taxon>Spermatophyta</taxon>
        <taxon>Magnoliopsida</taxon>
        <taxon>eudicotyledons</taxon>
        <taxon>Gunneridae</taxon>
        <taxon>Pentapetalae</taxon>
        <taxon>asterids</taxon>
        <taxon>lamiids</taxon>
        <taxon>Gentianales</taxon>
        <taxon>Rubiaceae</taxon>
        <taxon>Cinchonoideae</taxon>
        <taxon>Cinchoneae</taxon>
        <taxon>Cinchona</taxon>
    </lineage>
</organism>
<dbReference type="AlphaFoldDB" id="A0ABD2XZN2"/>
<evidence type="ECO:0000313" key="2">
    <source>
        <dbReference type="Proteomes" id="UP001630127"/>
    </source>
</evidence>
<proteinExistence type="predicted"/>
<comment type="caution">
    <text evidence="1">The sequence shown here is derived from an EMBL/GenBank/DDBJ whole genome shotgun (WGS) entry which is preliminary data.</text>
</comment>
<protein>
    <submittedName>
        <fullName evidence="1">Uncharacterized protein</fullName>
    </submittedName>
</protein>
<sequence>MNRLLAERGILSSLASVGYIRILERKRLCFDNAATMAHAIPTGSGNTLPDRMTRQEQAFSQLMDRLGNLLAGYVLMNNLGKIKAISAVLRKHMRSVDATLDSLRKTCQLPRKLFLVLGKRCR</sequence>
<gene>
    <name evidence="1" type="ORF">ACH5RR_039456</name>
</gene>
<reference evidence="1 2" key="1">
    <citation type="submission" date="2024-11" db="EMBL/GenBank/DDBJ databases">
        <title>A near-complete genome assembly of Cinchona calisaya.</title>
        <authorList>
            <person name="Lian D.C."/>
            <person name="Zhao X.W."/>
            <person name="Wei L."/>
        </authorList>
    </citation>
    <scope>NUCLEOTIDE SEQUENCE [LARGE SCALE GENOMIC DNA]</scope>
    <source>
        <tissue evidence="1">Nenye</tissue>
    </source>
</reference>
<evidence type="ECO:0000313" key="1">
    <source>
        <dbReference type="EMBL" id="KAL3500363.1"/>
    </source>
</evidence>
<dbReference type="EMBL" id="JBJUIK010000016">
    <property type="protein sequence ID" value="KAL3500363.1"/>
    <property type="molecule type" value="Genomic_DNA"/>
</dbReference>
<keyword evidence="2" id="KW-1185">Reference proteome</keyword>
<dbReference type="Proteomes" id="UP001630127">
    <property type="component" value="Unassembled WGS sequence"/>
</dbReference>